<keyword evidence="1" id="KW-0472">Membrane</keyword>
<name>A0ABS5VLK6_9BACT</name>
<dbReference type="InterPro" id="IPR006860">
    <property type="entry name" value="FecR"/>
</dbReference>
<organism evidence="4 5">
    <name type="scientific">Chryseosolibacter indicus</name>
    <dbReference type="NCBI Taxonomy" id="2782351"/>
    <lineage>
        <taxon>Bacteria</taxon>
        <taxon>Pseudomonadati</taxon>
        <taxon>Bacteroidota</taxon>
        <taxon>Cytophagia</taxon>
        <taxon>Cytophagales</taxon>
        <taxon>Chryseotaleaceae</taxon>
        <taxon>Chryseosolibacter</taxon>
    </lineage>
</organism>
<dbReference type="RefSeq" id="WP_254151691.1">
    <property type="nucleotide sequence ID" value="NZ_JAHESD010000003.1"/>
</dbReference>
<evidence type="ECO:0000313" key="5">
    <source>
        <dbReference type="Proteomes" id="UP000772618"/>
    </source>
</evidence>
<evidence type="ECO:0000259" key="2">
    <source>
        <dbReference type="Pfam" id="PF04773"/>
    </source>
</evidence>
<dbReference type="Pfam" id="PF04773">
    <property type="entry name" value="FecR"/>
    <property type="match status" value="1"/>
</dbReference>
<dbReference type="InterPro" id="IPR012373">
    <property type="entry name" value="Ferrdict_sens_TM"/>
</dbReference>
<feature type="domain" description="FecR protein" evidence="2">
    <location>
        <begin position="135"/>
        <end position="218"/>
    </location>
</feature>
<proteinExistence type="predicted"/>
<dbReference type="Proteomes" id="UP000772618">
    <property type="component" value="Unassembled WGS sequence"/>
</dbReference>
<keyword evidence="1" id="KW-1133">Transmembrane helix</keyword>
<reference evidence="4 5" key="1">
    <citation type="submission" date="2021-05" db="EMBL/GenBank/DDBJ databases">
        <title>A Polyphasic approach of four new species of the genus Ohtaekwangia: Ohtaekwangia histidinii sp. nov., Ohtaekwangia cretensis sp. nov., Ohtaekwangia indiensis sp. nov., Ohtaekwangia reichenbachii sp. nov. from diverse environment.</title>
        <authorList>
            <person name="Octaviana S."/>
        </authorList>
    </citation>
    <scope>NUCLEOTIDE SEQUENCE [LARGE SCALE GENOMIC DNA]</scope>
    <source>
        <strain evidence="4 5">PWU20</strain>
    </source>
</reference>
<dbReference type="Pfam" id="PF16344">
    <property type="entry name" value="FecR_C"/>
    <property type="match status" value="1"/>
</dbReference>
<dbReference type="Gene3D" id="3.55.50.30">
    <property type="match status" value="1"/>
</dbReference>
<feature type="domain" description="Protein FecR C-terminal" evidence="3">
    <location>
        <begin position="262"/>
        <end position="327"/>
    </location>
</feature>
<evidence type="ECO:0000259" key="3">
    <source>
        <dbReference type="Pfam" id="PF16344"/>
    </source>
</evidence>
<dbReference type="PIRSF" id="PIRSF018266">
    <property type="entry name" value="FecR"/>
    <property type="match status" value="1"/>
</dbReference>
<evidence type="ECO:0000256" key="1">
    <source>
        <dbReference type="SAM" id="Phobius"/>
    </source>
</evidence>
<dbReference type="PANTHER" id="PTHR30273:SF2">
    <property type="entry name" value="PROTEIN FECR"/>
    <property type="match status" value="1"/>
</dbReference>
<keyword evidence="1" id="KW-0812">Transmembrane</keyword>
<comment type="caution">
    <text evidence="4">The sequence shown here is derived from an EMBL/GenBank/DDBJ whole genome shotgun (WGS) entry which is preliminary data.</text>
</comment>
<keyword evidence="5" id="KW-1185">Reference proteome</keyword>
<dbReference type="PANTHER" id="PTHR30273">
    <property type="entry name" value="PERIPLASMIC SIGNAL SENSOR AND SIGMA FACTOR ACTIVATOR FECR-RELATED"/>
    <property type="match status" value="1"/>
</dbReference>
<protein>
    <submittedName>
        <fullName evidence="4">FecR domain-containing protein</fullName>
    </submittedName>
</protein>
<dbReference type="InterPro" id="IPR032508">
    <property type="entry name" value="FecR_C"/>
</dbReference>
<dbReference type="EMBL" id="JAHESD010000003">
    <property type="protein sequence ID" value="MBT1701996.1"/>
    <property type="molecule type" value="Genomic_DNA"/>
</dbReference>
<gene>
    <name evidence="4" type="ORF">KK060_01820</name>
</gene>
<feature type="transmembrane region" description="Helical" evidence="1">
    <location>
        <begin position="94"/>
        <end position="113"/>
    </location>
</feature>
<evidence type="ECO:0000313" key="4">
    <source>
        <dbReference type="EMBL" id="MBT1701996.1"/>
    </source>
</evidence>
<sequence length="335" mass="37406">MEKIYNDIDDLIGKYLAREATADEARFVEGWISQNESNRKYFNQIATIYTKAASIKELQQFDTDAAWNKVRGKLQKPGDTKVVELKPTGSSFGIIFKIAASVLIALGIGFFAYRTFSPFNTKTLEVITDKETETDTLPDGSNVFLNRETKLAYSFNKKENTHNVKLNGEAYFNIKHKNDEKFIIEVDGVFIKDIGTAFNVKAYPDSKTIEVVVEEGEVMFYSPKDSGVYLRANGKGVYNKVTKEFTIENPEPNAISYKSKFFIFSDTELVTVTETLNSVYNKKIFVNGALKKCHLTVTFNNESIDEIAHVIAETLGATVTVSGDSILLEGSGCGD</sequence>
<accession>A0ABS5VLK6</accession>
<dbReference type="Gene3D" id="2.60.120.1440">
    <property type="match status" value="1"/>
</dbReference>